<dbReference type="PANTHER" id="PTHR24305:SF166">
    <property type="entry name" value="CYTOCHROME P450 12A4, MITOCHONDRIAL-RELATED"/>
    <property type="match status" value="1"/>
</dbReference>
<dbReference type="GO" id="GO:0016705">
    <property type="term" value="F:oxidoreductase activity, acting on paired donors, with incorporation or reduction of molecular oxygen"/>
    <property type="evidence" value="ECO:0007669"/>
    <property type="project" value="InterPro"/>
</dbReference>
<evidence type="ECO:0008006" key="8">
    <source>
        <dbReference type="Google" id="ProtNLM"/>
    </source>
</evidence>
<dbReference type="SUPFAM" id="SSF48264">
    <property type="entry name" value="Cytochrome P450"/>
    <property type="match status" value="1"/>
</dbReference>
<evidence type="ECO:0000256" key="3">
    <source>
        <dbReference type="ARBA" id="ARBA00022723"/>
    </source>
</evidence>
<dbReference type="GO" id="GO:0020037">
    <property type="term" value="F:heme binding"/>
    <property type="evidence" value="ECO:0007669"/>
    <property type="project" value="InterPro"/>
</dbReference>
<dbReference type="AlphaFoldDB" id="A0A9P5LN93"/>
<gene>
    <name evidence="6" type="ORF">G7Z17_g278</name>
</gene>
<dbReference type="PRINTS" id="PR00385">
    <property type="entry name" value="P450"/>
</dbReference>
<feature type="binding site" description="axial binding residue" evidence="5">
    <location>
        <position position="440"/>
    </location>
    <ligand>
        <name>heme</name>
        <dbReference type="ChEBI" id="CHEBI:30413"/>
    </ligand>
    <ligandPart>
        <name>Fe</name>
        <dbReference type="ChEBI" id="CHEBI:18248"/>
    </ligandPart>
</feature>
<dbReference type="GO" id="GO:0004497">
    <property type="term" value="F:monooxygenase activity"/>
    <property type="evidence" value="ECO:0007669"/>
    <property type="project" value="InterPro"/>
</dbReference>
<comment type="similarity">
    <text evidence="1">Belongs to the cytochrome P450 family.</text>
</comment>
<proteinExistence type="inferred from homology"/>
<dbReference type="Pfam" id="PF00067">
    <property type="entry name" value="p450"/>
    <property type="match status" value="1"/>
</dbReference>
<organism evidence="6 7">
    <name type="scientific">Cylindrodendrum hubeiense</name>
    <dbReference type="NCBI Taxonomy" id="595255"/>
    <lineage>
        <taxon>Eukaryota</taxon>
        <taxon>Fungi</taxon>
        <taxon>Dikarya</taxon>
        <taxon>Ascomycota</taxon>
        <taxon>Pezizomycotina</taxon>
        <taxon>Sordariomycetes</taxon>
        <taxon>Hypocreomycetidae</taxon>
        <taxon>Hypocreales</taxon>
        <taxon>Nectriaceae</taxon>
        <taxon>Cylindrodendrum</taxon>
    </lineage>
</organism>
<dbReference type="InterPro" id="IPR036396">
    <property type="entry name" value="Cyt_P450_sf"/>
</dbReference>
<dbReference type="InterPro" id="IPR002401">
    <property type="entry name" value="Cyt_P450_E_grp-I"/>
</dbReference>
<dbReference type="EMBL" id="JAANBB010000002">
    <property type="protein sequence ID" value="KAF7557897.1"/>
    <property type="molecule type" value="Genomic_DNA"/>
</dbReference>
<sequence length="495" mass="56515">MATQSSARLLLFDSTLLPLAHIWAAGVPGPFAAKITGLWRTWRYFRLSWHDDIISLHDTYGPVVRIAPGEVSVVDADAVKRMYSHGSNTKKTAWYDTWSNGVTVPILFSETDKKIHAALRRRVSSAYSMTNVLKYELYMQECFDLCMKKFRKYADGRTAIDMSEWTHALAFDIVGELCFGKKLGHLEAEVDVGGLRSANTADIYWAGNFGHLWFQTSLYLNPYMDAILKLFRLNNAGMDEFYAWNFGQIMARKEGRGDPQREDMLTHFLRMKPMPGNKELDDMEVFVEAVNVIGAGADTTAIGMRSCLYYVCTHPDVYKRLQQDIDDYHTQNQLDGPTTYTQAQKLPYLRAVVAEATRLLPSIVYQLLREAPEEGITVNDCFIPPGTSIGISPLAQNRDKGIWGKDANEFRPERWIEDPSKTAFYESYNMTFGGNGPRACVGKNLALVEMYKFLSQLLRDFDVEIVNTAKPWNIKTYWFMDQTEFFVRLHTRTVT</sequence>
<evidence type="ECO:0000256" key="2">
    <source>
        <dbReference type="ARBA" id="ARBA00022617"/>
    </source>
</evidence>
<dbReference type="OrthoDB" id="3934656at2759"/>
<protein>
    <recommendedName>
        <fullName evidence="8">Cytochrome P450 monooxygenase</fullName>
    </recommendedName>
</protein>
<keyword evidence="3 5" id="KW-0479">Metal-binding</keyword>
<evidence type="ECO:0000256" key="5">
    <source>
        <dbReference type="PIRSR" id="PIRSR602401-1"/>
    </source>
</evidence>
<reference evidence="6" key="1">
    <citation type="submission" date="2020-03" db="EMBL/GenBank/DDBJ databases">
        <title>Draft Genome Sequence of Cylindrodendrum hubeiense.</title>
        <authorList>
            <person name="Buettner E."/>
            <person name="Kellner H."/>
        </authorList>
    </citation>
    <scope>NUCLEOTIDE SEQUENCE</scope>
    <source>
        <strain evidence="6">IHI 201604</strain>
    </source>
</reference>
<dbReference type="InterPro" id="IPR050121">
    <property type="entry name" value="Cytochrome_P450_monoxygenase"/>
</dbReference>
<dbReference type="PRINTS" id="PR00463">
    <property type="entry name" value="EP450I"/>
</dbReference>
<dbReference type="CDD" id="cd11060">
    <property type="entry name" value="CYP57A1-like"/>
    <property type="match status" value="1"/>
</dbReference>
<evidence type="ECO:0000256" key="4">
    <source>
        <dbReference type="ARBA" id="ARBA00023004"/>
    </source>
</evidence>
<accession>A0A9P5LN93</accession>
<evidence type="ECO:0000256" key="1">
    <source>
        <dbReference type="ARBA" id="ARBA00010617"/>
    </source>
</evidence>
<evidence type="ECO:0000313" key="7">
    <source>
        <dbReference type="Proteomes" id="UP000722485"/>
    </source>
</evidence>
<comment type="caution">
    <text evidence="6">The sequence shown here is derived from an EMBL/GenBank/DDBJ whole genome shotgun (WGS) entry which is preliminary data.</text>
</comment>
<dbReference type="Gene3D" id="1.10.630.10">
    <property type="entry name" value="Cytochrome P450"/>
    <property type="match status" value="1"/>
</dbReference>
<name>A0A9P5LN93_9HYPO</name>
<dbReference type="GO" id="GO:0005506">
    <property type="term" value="F:iron ion binding"/>
    <property type="evidence" value="ECO:0007669"/>
    <property type="project" value="InterPro"/>
</dbReference>
<keyword evidence="4 5" id="KW-0408">Iron</keyword>
<dbReference type="PANTHER" id="PTHR24305">
    <property type="entry name" value="CYTOCHROME P450"/>
    <property type="match status" value="1"/>
</dbReference>
<keyword evidence="2 5" id="KW-0349">Heme</keyword>
<evidence type="ECO:0000313" key="6">
    <source>
        <dbReference type="EMBL" id="KAF7557897.1"/>
    </source>
</evidence>
<keyword evidence="7" id="KW-1185">Reference proteome</keyword>
<comment type="cofactor">
    <cofactor evidence="5">
        <name>heme</name>
        <dbReference type="ChEBI" id="CHEBI:30413"/>
    </cofactor>
</comment>
<dbReference type="Proteomes" id="UP000722485">
    <property type="component" value="Unassembled WGS sequence"/>
</dbReference>
<dbReference type="InterPro" id="IPR001128">
    <property type="entry name" value="Cyt_P450"/>
</dbReference>